<keyword evidence="1" id="KW-1185">Reference proteome</keyword>
<sequence>MFHVEVFLVLVPQGHATFRLQIGRLEYNDFNLSETDFKKPVFPLVGVIRGKSRLIISLPCQLDLRGKKCFNVNFIVDCGSPETFLSKKSFLTLLSSKSLKLPHFDSVPVKILVKL</sequence>
<reference evidence="2" key="1">
    <citation type="submission" date="2022-11" db="UniProtKB">
        <authorList>
            <consortium name="WormBaseParasite"/>
        </authorList>
    </citation>
    <scope>IDENTIFICATION</scope>
</reference>
<evidence type="ECO:0000313" key="2">
    <source>
        <dbReference type="WBParaSite" id="PDA_v2.g11132.t1"/>
    </source>
</evidence>
<accession>A0A914P052</accession>
<protein>
    <submittedName>
        <fullName evidence="2">Uncharacterized protein</fullName>
    </submittedName>
</protein>
<organism evidence="1 2">
    <name type="scientific">Panagrolaimus davidi</name>
    <dbReference type="NCBI Taxonomy" id="227884"/>
    <lineage>
        <taxon>Eukaryota</taxon>
        <taxon>Metazoa</taxon>
        <taxon>Ecdysozoa</taxon>
        <taxon>Nematoda</taxon>
        <taxon>Chromadorea</taxon>
        <taxon>Rhabditida</taxon>
        <taxon>Tylenchina</taxon>
        <taxon>Panagrolaimomorpha</taxon>
        <taxon>Panagrolaimoidea</taxon>
        <taxon>Panagrolaimidae</taxon>
        <taxon>Panagrolaimus</taxon>
    </lineage>
</organism>
<name>A0A914P052_9BILA</name>
<dbReference type="Proteomes" id="UP000887578">
    <property type="component" value="Unplaced"/>
</dbReference>
<evidence type="ECO:0000313" key="1">
    <source>
        <dbReference type="Proteomes" id="UP000887578"/>
    </source>
</evidence>
<proteinExistence type="predicted"/>
<dbReference type="AlphaFoldDB" id="A0A914P052"/>
<dbReference type="WBParaSite" id="PDA_v2.g11132.t1">
    <property type="protein sequence ID" value="PDA_v2.g11132.t1"/>
    <property type="gene ID" value="PDA_v2.g11132"/>
</dbReference>